<comment type="caution">
    <text evidence="2">The sequence shown here is derived from an EMBL/GenBank/DDBJ whole genome shotgun (WGS) entry which is preliminary data.</text>
</comment>
<feature type="region of interest" description="Disordered" evidence="1">
    <location>
        <begin position="136"/>
        <end position="158"/>
    </location>
</feature>
<keyword evidence="3" id="KW-1185">Reference proteome</keyword>
<evidence type="ECO:0000313" key="3">
    <source>
        <dbReference type="Proteomes" id="UP001177023"/>
    </source>
</evidence>
<protein>
    <submittedName>
        <fullName evidence="2">Uncharacterized protein</fullName>
    </submittedName>
</protein>
<evidence type="ECO:0000313" key="2">
    <source>
        <dbReference type="EMBL" id="CAJ0572610.1"/>
    </source>
</evidence>
<dbReference type="AlphaFoldDB" id="A0AA36CPG8"/>
<organism evidence="2 3">
    <name type="scientific">Mesorhabditis spiculigera</name>
    <dbReference type="NCBI Taxonomy" id="96644"/>
    <lineage>
        <taxon>Eukaryota</taxon>
        <taxon>Metazoa</taxon>
        <taxon>Ecdysozoa</taxon>
        <taxon>Nematoda</taxon>
        <taxon>Chromadorea</taxon>
        <taxon>Rhabditida</taxon>
        <taxon>Rhabditina</taxon>
        <taxon>Rhabditomorpha</taxon>
        <taxon>Rhabditoidea</taxon>
        <taxon>Rhabditidae</taxon>
        <taxon>Mesorhabditinae</taxon>
        <taxon>Mesorhabditis</taxon>
    </lineage>
</organism>
<reference evidence="2" key="1">
    <citation type="submission" date="2023-06" db="EMBL/GenBank/DDBJ databases">
        <authorList>
            <person name="Delattre M."/>
        </authorList>
    </citation>
    <scope>NUCLEOTIDE SEQUENCE</scope>
    <source>
        <strain evidence="2">AF72</strain>
    </source>
</reference>
<evidence type="ECO:0000256" key="1">
    <source>
        <dbReference type="SAM" id="MobiDB-lite"/>
    </source>
</evidence>
<gene>
    <name evidence="2" type="ORF">MSPICULIGERA_LOCUS10994</name>
</gene>
<proteinExistence type="predicted"/>
<feature type="compositionally biased region" description="Basic and acidic residues" evidence="1">
    <location>
        <begin position="143"/>
        <end position="158"/>
    </location>
</feature>
<sequence>MSRKPTGYKEVRVTRGQVETISITKDDEVRTEEFDILPLPEKIYGETCIGMQMFVPEAMKDYVFPMSQKPKDYRVLNDQRDGGKFVHITGRDGKQHSFVIWPMRDKINGETWYSQSNLLAFDAVCVPRGSNVTGTYPVPPTANHREFVDESTTKKPSG</sequence>
<accession>A0AA36CPG8</accession>
<feature type="non-terminal residue" evidence="2">
    <location>
        <position position="1"/>
    </location>
</feature>
<dbReference type="EMBL" id="CATQJA010002601">
    <property type="protein sequence ID" value="CAJ0572610.1"/>
    <property type="molecule type" value="Genomic_DNA"/>
</dbReference>
<name>A0AA36CPG8_9BILA</name>
<dbReference type="Proteomes" id="UP001177023">
    <property type="component" value="Unassembled WGS sequence"/>
</dbReference>